<sequence length="91" mass="10416">MQLLRITIFTFLAGYGLAVPTTQKVSRSAQEVDPLIAAGKKPPINLSWEYCQKTCDCTKFDKDEDYDRFFQCFTNPNCEECARKGMTRSFS</sequence>
<dbReference type="EMBL" id="VUJX02000006">
    <property type="protein sequence ID" value="KAL0935731.1"/>
    <property type="molecule type" value="Genomic_DNA"/>
</dbReference>
<proteinExistence type="predicted"/>
<dbReference type="Proteomes" id="UP000805649">
    <property type="component" value="Unassembled WGS sequence"/>
</dbReference>
<gene>
    <name evidence="1" type="ORF">CTRU02_210322</name>
</gene>
<protein>
    <submittedName>
        <fullName evidence="1">Uncharacterized protein</fullName>
    </submittedName>
</protein>
<evidence type="ECO:0000313" key="1">
    <source>
        <dbReference type="EMBL" id="KAL0935731.1"/>
    </source>
</evidence>
<keyword evidence="2" id="KW-1185">Reference proteome</keyword>
<name>A0ACC3YUW0_COLTU</name>
<comment type="caution">
    <text evidence="1">The sequence shown here is derived from an EMBL/GenBank/DDBJ whole genome shotgun (WGS) entry which is preliminary data.</text>
</comment>
<accession>A0ACC3YUW0</accession>
<organism evidence="1 2">
    <name type="scientific">Colletotrichum truncatum</name>
    <name type="common">Anthracnose fungus</name>
    <name type="synonym">Colletotrichum capsici</name>
    <dbReference type="NCBI Taxonomy" id="5467"/>
    <lineage>
        <taxon>Eukaryota</taxon>
        <taxon>Fungi</taxon>
        <taxon>Dikarya</taxon>
        <taxon>Ascomycota</taxon>
        <taxon>Pezizomycotina</taxon>
        <taxon>Sordariomycetes</taxon>
        <taxon>Hypocreomycetidae</taxon>
        <taxon>Glomerellales</taxon>
        <taxon>Glomerellaceae</taxon>
        <taxon>Colletotrichum</taxon>
        <taxon>Colletotrichum truncatum species complex</taxon>
    </lineage>
</organism>
<evidence type="ECO:0000313" key="2">
    <source>
        <dbReference type="Proteomes" id="UP000805649"/>
    </source>
</evidence>
<reference evidence="1 2" key="1">
    <citation type="journal article" date="2020" name="Phytopathology">
        <title>Genome Sequence Resources of Colletotrichum truncatum, C. plurivorum, C. musicola, and C. sojae: Four Species Pathogenic to Soybean (Glycine max).</title>
        <authorList>
            <person name="Rogerio F."/>
            <person name="Boufleur T.R."/>
            <person name="Ciampi-Guillardi M."/>
            <person name="Sukno S.A."/>
            <person name="Thon M.R."/>
            <person name="Massola Junior N.S."/>
            <person name="Baroncelli R."/>
        </authorList>
    </citation>
    <scope>NUCLEOTIDE SEQUENCE [LARGE SCALE GENOMIC DNA]</scope>
    <source>
        <strain evidence="1 2">CMES1059</strain>
    </source>
</reference>